<accession>A0A3G8WIN7</accession>
<evidence type="ECO:0008006" key="3">
    <source>
        <dbReference type="Google" id="ProtNLM"/>
    </source>
</evidence>
<proteinExistence type="predicted"/>
<dbReference type="NCBIfam" id="TIGR04141">
    <property type="entry name" value="TIGR04141 family sporadically distributed protein"/>
    <property type="match status" value="1"/>
</dbReference>
<dbReference type="Pfam" id="PF19614">
    <property type="entry name" value="DUF6119"/>
    <property type="match status" value="1"/>
</dbReference>
<dbReference type="Proteomes" id="UP000282297">
    <property type="component" value="Chromosome"/>
</dbReference>
<sequence length="529" mass="61620">MDNDELKNYKLSIYLLKEDVINFQEALKSNISKSEYQLKKDIKAEGLVIIGATKESTPNWKNLLQEGTASTLPDITNSSSRAIVFFKINNRIFAIPFGYGKHLLKEECIEREFGLRTALNIINADKLISVDKANIGDMSLLTKMQTSQKGAPDLFNIDTIKDLLKSITGEPSLILPEQYGNIITGNEAVYINPKTEFTKIPEILSKLEEDYRKETYKARFDWIDNIRIERNPQIIDRLQNQLVADLKAQNSDKIHLAPPFLINWEEFEFVTFTPKGEEYTEFSIENFYEVKNDLNDLDWAKFIRQRFYLKNSHYNESFGYPLWRAINYQTELENRQYVFTLSNWYQVDNDYYKAIYEYCRRIPESKTLFINCDEDDDEGTYNIKLADSCDDLLLFDKNLIKSRLSRSSIEACDVFNKVESEFIHVKFRGSSATLSHLFAQGRISANSLQRDEDFRKDLRNKLKADRELVPIKFKDFDANDYTITFAVIESKSRSFVDALPFFSLINFRMTAEDLIMLGFKVCVKKILIT</sequence>
<dbReference type="InterPro" id="IPR026487">
    <property type="entry name" value="CHP04141"/>
</dbReference>
<name>A0A3G8WIN7_9FLAO</name>
<dbReference type="RefSeq" id="WP_124784367.1">
    <property type="nucleotide sequence ID" value="NZ_CP034171.1"/>
</dbReference>
<dbReference type="EMBL" id="CP034171">
    <property type="protein sequence ID" value="AZI20148.1"/>
    <property type="molecule type" value="Genomic_DNA"/>
</dbReference>
<evidence type="ECO:0000313" key="1">
    <source>
        <dbReference type="EMBL" id="AZI20148.1"/>
    </source>
</evidence>
<evidence type="ECO:0000313" key="2">
    <source>
        <dbReference type="Proteomes" id="UP000282297"/>
    </source>
</evidence>
<dbReference type="AlphaFoldDB" id="A0A3G8WIN7"/>
<reference evidence="2" key="1">
    <citation type="submission" date="2018-11" db="EMBL/GenBank/DDBJ databases">
        <title>Proposal to divide the Flavobacteriaceae and reorganize its genera based on Amino Acid Identity values calculated from whole genome sequences.</title>
        <authorList>
            <person name="Nicholson A.C."/>
            <person name="Gulvik C.A."/>
            <person name="Whitney A.M."/>
            <person name="Humrighouse B.W."/>
            <person name="Bell M."/>
            <person name="Holmes B."/>
            <person name="Steigerwalt A.B."/>
            <person name="Villarma A."/>
            <person name="Sheth M."/>
            <person name="Batra D."/>
            <person name="Pryor J."/>
            <person name="Bernardet J.-F."/>
            <person name="Hugo C."/>
            <person name="Kampfer P."/>
            <person name="Newman J.D."/>
            <person name="McQuiston J.R."/>
        </authorList>
    </citation>
    <scope>NUCLEOTIDE SEQUENCE [LARGE SCALE GENOMIC DNA]</scope>
    <source>
        <strain evidence="2">H4753</strain>
    </source>
</reference>
<protein>
    <recommendedName>
        <fullName evidence="3">Sporadically distributed protein, TIGR04141 family</fullName>
    </recommendedName>
</protein>
<gene>
    <name evidence="1" type="ORF">EIH08_04930</name>
</gene>
<organism evidence="1 2">
    <name type="scientific">Chryseobacterium taklimakanense</name>
    <dbReference type="NCBI Taxonomy" id="536441"/>
    <lineage>
        <taxon>Bacteria</taxon>
        <taxon>Pseudomonadati</taxon>
        <taxon>Bacteroidota</taxon>
        <taxon>Flavobacteriia</taxon>
        <taxon>Flavobacteriales</taxon>
        <taxon>Weeksellaceae</taxon>
        <taxon>Chryseobacterium group</taxon>
        <taxon>Chryseobacterium</taxon>
    </lineage>
</organism>